<name>A0A6V8MDZ9_9BACT</name>
<dbReference type="AlphaFoldDB" id="A0A6V8MDZ9"/>
<dbReference type="RefSeq" id="WP_183352883.1">
    <property type="nucleotide sequence ID" value="NZ_BLXX01000001.1"/>
</dbReference>
<organism evidence="1 2">
    <name type="scientific">Geomonas silvestris</name>
    <dbReference type="NCBI Taxonomy" id="2740184"/>
    <lineage>
        <taxon>Bacteria</taxon>
        <taxon>Pseudomonadati</taxon>
        <taxon>Thermodesulfobacteriota</taxon>
        <taxon>Desulfuromonadia</taxon>
        <taxon>Geobacterales</taxon>
        <taxon>Geobacteraceae</taxon>
        <taxon>Geomonas</taxon>
    </lineage>
</organism>
<evidence type="ECO:0000313" key="2">
    <source>
        <dbReference type="Proteomes" id="UP000556026"/>
    </source>
</evidence>
<dbReference type="EMBL" id="BLXX01000001">
    <property type="protein sequence ID" value="GFO58033.1"/>
    <property type="molecule type" value="Genomic_DNA"/>
</dbReference>
<gene>
    <name evidence="1" type="ORF">GMST_03580</name>
</gene>
<dbReference type="SUPFAM" id="SSF103196">
    <property type="entry name" value="Roadblock/LC7 domain"/>
    <property type="match status" value="1"/>
</dbReference>
<reference evidence="2" key="1">
    <citation type="submission" date="2020-06" db="EMBL/GenBank/DDBJ databases">
        <title>Draft genomic sequence of Geomonas sp. Red330.</title>
        <authorList>
            <person name="Itoh H."/>
            <person name="Zhenxing X."/>
            <person name="Ushijima N."/>
            <person name="Masuda Y."/>
            <person name="Shiratori Y."/>
            <person name="Senoo K."/>
        </authorList>
    </citation>
    <scope>NUCLEOTIDE SEQUENCE [LARGE SCALE GENOMIC DNA]</scope>
    <source>
        <strain evidence="2">Red330</strain>
    </source>
</reference>
<accession>A0A6V8MDZ9</accession>
<protein>
    <submittedName>
        <fullName evidence="1">GTPase</fullName>
    </submittedName>
</protein>
<evidence type="ECO:0000313" key="1">
    <source>
        <dbReference type="EMBL" id="GFO58033.1"/>
    </source>
</evidence>
<comment type="caution">
    <text evidence="1">The sequence shown here is derived from an EMBL/GenBank/DDBJ whole genome shotgun (WGS) entry which is preliminary data.</text>
</comment>
<proteinExistence type="predicted"/>
<keyword evidence="2" id="KW-1185">Reference proteome</keyword>
<dbReference type="Gene3D" id="3.30.450.30">
    <property type="entry name" value="Dynein light chain 2a, cytoplasmic"/>
    <property type="match status" value="1"/>
</dbReference>
<sequence length="120" mass="12875">MGFKKILQALVEDNIGAMGGVIMGYDGIAIEELSAASTELDVPTMAVEYASVLKEIKRTVGVLKTGELQEVSIIADNCIVLVRGVSDEFFIALVLAADGNFGKARYLLKREAPGLRESLQ</sequence>
<dbReference type="Proteomes" id="UP000556026">
    <property type="component" value="Unassembled WGS sequence"/>
</dbReference>